<dbReference type="Proteomes" id="UP000185494">
    <property type="component" value="Chromosome 2"/>
</dbReference>
<evidence type="ECO:0000313" key="4">
    <source>
        <dbReference type="Proteomes" id="UP000185494"/>
    </source>
</evidence>
<reference evidence="2 4" key="1">
    <citation type="submission" date="2016-05" db="EMBL/GenBank/DDBJ databases">
        <title>Complete Genome and Methylome Analysis of Psychrotrophic Bacterial Isolates from Antarctic Lake Untersee.</title>
        <authorList>
            <person name="Fomenkov A."/>
            <person name="Akimov V.N."/>
            <person name="Vasilyeva L.V."/>
            <person name="Andersen D."/>
            <person name="Vincze T."/>
            <person name="Roberts R.J."/>
        </authorList>
    </citation>
    <scope>NUCLEOTIDE SEQUENCE [LARGE SCALE GENOMIC DNA]</scope>
    <source>
        <strain evidence="2 4">U14-5</strain>
    </source>
</reference>
<dbReference type="STRING" id="257708.RGI145_21045"/>
<sequence>MKLRQATLLALLISAPVLPHYAMAQGSPAYNQALLAELSPEKRAEVQARATQGNSVQEVLEVDLLNNIKARYPANRIVALDFGRGVAVVELPSNGGTRMVRFNKTTLAIQD</sequence>
<organism evidence="2 4">
    <name type="scientific">Roseomonas gilardii</name>
    <dbReference type="NCBI Taxonomy" id="257708"/>
    <lineage>
        <taxon>Bacteria</taxon>
        <taxon>Pseudomonadati</taxon>
        <taxon>Pseudomonadota</taxon>
        <taxon>Alphaproteobacteria</taxon>
        <taxon>Acetobacterales</taxon>
        <taxon>Roseomonadaceae</taxon>
        <taxon>Roseomonas</taxon>
    </lineage>
</organism>
<keyword evidence="5" id="KW-1185">Reference proteome</keyword>
<dbReference type="AlphaFoldDB" id="A0A1L7ALY8"/>
<dbReference type="EMBL" id="CP015584">
    <property type="protein sequence ID" value="APT59802.1"/>
    <property type="molecule type" value="Genomic_DNA"/>
</dbReference>
<name>A0A1L7ALY8_9PROT</name>
<proteinExistence type="predicted"/>
<feature type="chain" id="PRO_5012159713" description="PepSY domain-containing protein" evidence="1">
    <location>
        <begin position="25"/>
        <end position="111"/>
    </location>
</feature>
<evidence type="ECO:0000313" key="2">
    <source>
        <dbReference type="EMBL" id="APT59802.1"/>
    </source>
</evidence>
<evidence type="ECO:0000313" key="5">
    <source>
        <dbReference type="Proteomes" id="UP001258945"/>
    </source>
</evidence>
<dbReference type="EMBL" id="JAVVDO010000062">
    <property type="protein sequence ID" value="MDT8333584.1"/>
    <property type="molecule type" value="Genomic_DNA"/>
</dbReference>
<reference evidence="3 5" key="2">
    <citation type="journal article" date="2019" name="Microb. Pathog.">
        <title>Comparison of VITEK 2, MALDI-TOF MS, 16S rRNA gene sequencing, and whole-genome sequencing for identification of Roseomonas mucosa.</title>
        <authorList>
            <person name="Rudolph W.W."/>
            <person name="Gunzer F."/>
            <person name="Trauth M."/>
            <person name="Bunk B."/>
            <person name="Bigge R."/>
            <person name="Schrottner P."/>
        </authorList>
    </citation>
    <scope>NUCLEOTIDE SEQUENCE [LARGE SCALE GENOMIC DNA]</scope>
    <source>
        <strain evidence="3 5">DSM 103800</strain>
    </source>
</reference>
<dbReference type="RefSeq" id="WP_075800512.1">
    <property type="nucleotide sequence ID" value="NZ_CP015584.1"/>
</dbReference>
<evidence type="ECO:0000313" key="3">
    <source>
        <dbReference type="EMBL" id="MDT8333584.1"/>
    </source>
</evidence>
<feature type="signal peptide" evidence="1">
    <location>
        <begin position="1"/>
        <end position="24"/>
    </location>
</feature>
<evidence type="ECO:0000256" key="1">
    <source>
        <dbReference type="SAM" id="SignalP"/>
    </source>
</evidence>
<protein>
    <recommendedName>
        <fullName evidence="6">PepSY domain-containing protein</fullName>
    </recommendedName>
</protein>
<reference evidence="3" key="3">
    <citation type="submission" date="2023-09" db="EMBL/GenBank/DDBJ databases">
        <authorList>
            <person name="Schober I."/>
            <person name="Bunk B."/>
        </authorList>
    </citation>
    <scope>NUCLEOTIDE SEQUENCE</scope>
    <source>
        <strain evidence="3">DSM 103800</strain>
    </source>
</reference>
<evidence type="ECO:0008006" key="6">
    <source>
        <dbReference type="Google" id="ProtNLM"/>
    </source>
</evidence>
<accession>A0A1L7ALY8</accession>
<dbReference type="Proteomes" id="UP001258945">
    <property type="component" value="Unassembled WGS sequence"/>
</dbReference>
<dbReference type="KEGG" id="rgi:RGI145_21045"/>
<keyword evidence="1" id="KW-0732">Signal</keyword>
<gene>
    <name evidence="2" type="ORF">RGI145_21045</name>
    <name evidence="3" type="ORF">RQ831_21245</name>
</gene>